<gene>
    <name evidence="1" type="ORF">SAMN05660649_03517</name>
</gene>
<organism evidence="1 2">
    <name type="scientific">Desulfotruncus arcticus DSM 17038</name>
    <dbReference type="NCBI Taxonomy" id="1121424"/>
    <lineage>
        <taxon>Bacteria</taxon>
        <taxon>Bacillati</taxon>
        <taxon>Bacillota</taxon>
        <taxon>Clostridia</taxon>
        <taxon>Eubacteriales</taxon>
        <taxon>Desulfallaceae</taxon>
        <taxon>Desulfotruncus</taxon>
    </lineage>
</organism>
<sequence>MIRRVIIILKRLLLITIILSLFAINTGCGTNDDSNQDAKNTSQEKLLTDAEIKDIIYHSEKTAVDILNLAIKERMEGIEKPPFESVKLKLIEHYSTEIVTKLGVFYESNCEGWSNLAAIFPFYEREKLDEKDITFEVIERGKDKIIVFLRDPSDVMQMELGQPYESTYILENINGTWIITEQK</sequence>
<evidence type="ECO:0000313" key="1">
    <source>
        <dbReference type="EMBL" id="SFH00853.1"/>
    </source>
</evidence>
<keyword evidence="2" id="KW-1185">Reference proteome</keyword>
<accession>A0A1I2WHP8</accession>
<dbReference type="EMBL" id="FOOX01000013">
    <property type="protein sequence ID" value="SFH00853.1"/>
    <property type="molecule type" value="Genomic_DNA"/>
</dbReference>
<reference evidence="2" key="1">
    <citation type="submission" date="2016-10" db="EMBL/GenBank/DDBJ databases">
        <authorList>
            <person name="Varghese N."/>
            <person name="Submissions S."/>
        </authorList>
    </citation>
    <scope>NUCLEOTIDE SEQUENCE [LARGE SCALE GENOMIC DNA]</scope>
    <source>
        <strain evidence="2">DSM 17038</strain>
    </source>
</reference>
<dbReference type="AlphaFoldDB" id="A0A1I2WHP8"/>
<dbReference type="Proteomes" id="UP000199337">
    <property type="component" value="Unassembled WGS sequence"/>
</dbReference>
<name>A0A1I2WHP8_9FIRM</name>
<proteinExistence type="predicted"/>
<evidence type="ECO:0000313" key="2">
    <source>
        <dbReference type="Proteomes" id="UP000199337"/>
    </source>
</evidence>
<protein>
    <submittedName>
        <fullName evidence="1">Uncharacterized protein</fullName>
    </submittedName>
</protein>